<evidence type="ECO:0000256" key="3">
    <source>
        <dbReference type="ARBA" id="ARBA00022448"/>
    </source>
</evidence>
<dbReference type="KEGG" id="cbab:SMCB_0896"/>
<feature type="transmembrane region" description="Helical" evidence="8">
    <location>
        <begin position="64"/>
        <end position="84"/>
    </location>
</feature>
<keyword evidence="6 8" id="KW-1133">Transmembrane helix</keyword>
<feature type="transmembrane region" description="Helical" evidence="8">
    <location>
        <begin position="39"/>
        <end position="59"/>
    </location>
</feature>
<evidence type="ECO:0000256" key="6">
    <source>
        <dbReference type="ARBA" id="ARBA00022989"/>
    </source>
</evidence>
<dbReference type="PANTHER" id="PTHR34702:SF1">
    <property type="entry name" value="NA(+)_H(+) ANTIPORTER SUBUNIT F"/>
    <property type="match status" value="1"/>
</dbReference>
<keyword evidence="10" id="KW-1185">Reference proteome</keyword>
<name>A0A060NW38_9BURK</name>
<dbReference type="InterPro" id="IPR007208">
    <property type="entry name" value="MrpF/PhaF-like"/>
</dbReference>
<keyword evidence="4" id="KW-1003">Cell membrane</keyword>
<dbReference type="AlphaFoldDB" id="A0A060NW38"/>
<dbReference type="EMBL" id="AP014569">
    <property type="protein sequence ID" value="BAO83124.1"/>
    <property type="molecule type" value="Genomic_DNA"/>
</dbReference>
<evidence type="ECO:0000256" key="4">
    <source>
        <dbReference type="ARBA" id="ARBA00022475"/>
    </source>
</evidence>
<keyword evidence="3" id="KW-0813">Transport</keyword>
<dbReference type="Pfam" id="PF04066">
    <property type="entry name" value="MrpF_PhaF"/>
    <property type="match status" value="1"/>
</dbReference>
<dbReference type="HOGENOM" id="CLU_125825_1_2_4"/>
<evidence type="ECO:0000256" key="5">
    <source>
        <dbReference type="ARBA" id="ARBA00022692"/>
    </source>
</evidence>
<comment type="similarity">
    <text evidence="2">Belongs to the CPA3 antiporters (TC 2.A.63) subunit F family.</text>
</comment>
<evidence type="ECO:0000256" key="1">
    <source>
        <dbReference type="ARBA" id="ARBA00004651"/>
    </source>
</evidence>
<dbReference type="OrthoDB" id="9800226at2"/>
<evidence type="ECO:0000256" key="8">
    <source>
        <dbReference type="SAM" id="Phobius"/>
    </source>
</evidence>
<dbReference type="GO" id="GO:0015385">
    <property type="term" value="F:sodium:proton antiporter activity"/>
    <property type="evidence" value="ECO:0007669"/>
    <property type="project" value="TreeGrafter"/>
</dbReference>
<sequence>MMDSLLLWLATSALVLCALAACGLATWRIIKGPTHADRVVALDIMLAAAVGLCIAASIYTQRTVFLDVAIGLALVGFVATVGWARVVDKGAD</sequence>
<evidence type="ECO:0000256" key="7">
    <source>
        <dbReference type="ARBA" id="ARBA00023136"/>
    </source>
</evidence>
<evidence type="ECO:0000256" key="2">
    <source>
        <dbReference type="ARBA" id="ARBA00009212"/>
    </source>
</evidence>
<organism evidence="9 10">
    <name type="scientific">Serpentinimonas maccroryi</name>
    <dbReference type="NCBI Taxonomy" id="1458426"/>
    <lineage>
        <taxon>Bacteria</taxon>
        <taxon>Pseudomonadati</taxon>
        <taxon>Pseudomonadota</taxon>
        <taxon>Betaproteobacteria</taxon>
        <taxon>Burkholderiales</taxon>
        <taxon>Comamonadaceae</taxon>
        <taxon>Serpentinimonas</taxon>
    </lineage>
</organism>
<dbReference type="PANTHER" id="PTHR34702">
    <property type="entry name" value="NA(+)/H(+) ANTIPORTER SUBUNIT F1"/>
    <property type="match status" value="1"/>
</dbReference>
<proteinExistence type="inferred from homology"/>
<reference evidence="9 10" key="1">
    <citation type="journal article" date="2014" name="Nat. Commun.">
        <title>Physiological and genomic features of highly alkaliphilic hydrogen-utilizing Betaproteobacteria from a continental serpentinizing site.</title>
        <authorList>
            <person name="Suzuki S."/>
            <person name="Kuenen J.G."/>
            <person name="Schipper K."/>
            <person name="van der Velde S."/>
            <person name="Ishii S."/>
            <person name="Wu A."/>
            <person name="Sorokin D.Y."/>
            <person name="Tenney A."/>
            <person name="Meng X.Y."/>
            <person name="Morrill P.L."/>
            <person name="Kamagata Y."/>
            <person name="Muyzer G."/>
            <person name="Nealson K.H."/>
        </authorList>
    </citation>
    <scope>NUCLEOTIDE SEQUENCE [LARGE SCALE GENOMIC DNA]</scope>
    <source>
        <strain evidence="9 10">B1</strain>
    </source>
</reference>
<protein>
    <submittedName>
        <fullName evidence="9">Multisubunit Na+/H+ antiporter, MnhF subunit</fullName>
    </submittedName>
</protein>
<dbReference type="STRING" id="1458426.SMCB_0896"/>
<dbReference type="Proteomes" id="UP000066014">
    <property type="component" value="Chromosome"/>
</dbReference>
<keyword evidence="7 8" id="KW-0472">Membrane</keyword>
<comment type="subcellular location">
    <subcellularLocation>
        <location evidence="1">Cell membrane</location>
        <topology evidence="1">Multi-pass membrane protein</topology>
    </subcellularLocation>
</comment>
<evidence type="ECO:0000313" key="10">
    <source>
        <dbReference type="Proteomes" id="UP000066014"/>
    </source>
</evidence>
<accession>A0A060NW38</accession>
<keyword evidence="5 8" id="KW-0812">Transmembrane</keyword>
<dbReference type="RefSeq" id="WP_045535367.1">
    <property type="nucleotide sequence ID" value="NZ_AP014569.1"/>
</dbReference>
<gene>
    <name evidence="9" type="ORF">SMCB_0896</name>
</gene>
<dbReference type="GO" id="GO:0005886">
    <property type="term" value="C:plasma membrane"/>
    <property type="evidence" value="ECO:0007669"/>
    <property type="project" value="UniProtKB-SubCell"/>
</dbReference>
<evidence type="ECO:0000313" key="9">
    <source>
        <dbReference type="EMBL" id="BAO83124.1"/>
    </source>
</evidence>